<comment type="caution">
    <text evidence="2">The sequence shown here is derived from an EMBL/GenBank/DDBJ whole genome shotgun (WGS) entry which is preliminary data.</text>
</comment>
<feature type="compositionally biased region" description="Basic and acidic residues" evidence="1">
    <location>
        <begin position="16"/>
        <end position="37"/>
    </location>
</feature>
<evidence type="ECO:0000256" key="1">
    <source>
        <dbReference type="SAM" id="MobiDB-lite"/>
    </source>
</evidence>
<keyword evidence="3" id="KW-1185">Reference proteome</keyword>
<dbReference type="EMBL" id="JARKIE010000001">
    <property type="protein sequence ID" value="KAJ7710664.1"/>
    <property type="molecule type" value="Genomic_DNA"/>
</dbReference>
<evidence type="ECO:0000313" key="2">
    <source>
        <dbReference type="EMBL" id="KAJ7710664.1"/>
    </source>
</evidence>
<name>A0AAD7H2I1_MYCRO</name>
<feature type="region of interest" description="Disordered" evidence="1">
    <location>
        <begin position="1"/>
        <end position="41"/>
    </location>
</feature>
<protein>
    <submittedName>
        <fullName evidence="2">Uncharacterized protein</fullName>
    </submittedName>
</protein>
<evidence type="ECO:0000313" key="3">
    <source>
        <dbReference type="Proteomes" id="UP001221757"/>
    </source>
</evidence>
<accession>A0AAD7H2I1</accession>
<proteinExistence type="predicted"/>
<reference evidence="2" key="1">
    <citation type="submission" date="2023-03" db="EMBL/GenBank/DDBJ databases">
        <title>Massive genome expansion in bonnet fungi (Mycena s.s.) driven by repeated elements and novel gene families across ecological guilds.</title>
        <authorList>
            <consortium name="Lawrence Berkeley National Laboratory"/>
            <person name="Harder C.B."/>
            <person name="Miyauchi S."/>
            <person name="Viragh M."/>
            <person name="Kuo A."/>
            <person name="Thoen E."/>
            <person name="Andreopoulos B."/>
            <person name="Lu D."/>
            <person name="Skrede I."/>
            <person name="Drula E."/>
            <person name="Henrissat B."/>
            <person name="Morin E."/>
            <person name="Kohler A."/>
            <person name="Barry K."/>
            <person name="LaButti K."/>
            <person name="Morin E."/>
            <person name="Salamov A."/>
            <person name="Lipzen A."/>
            <person name="Mereny Z."/>
            <person name="Hegedus B."/>
            <person name="Baldrian P."/>
            <person name="Stursova M."/>
            <person name="Weitz H."/>
            <person name="Taylor A."/>
            <person name="Grigoriev I.V."/>
            <person name="Nagy L.G."/>
            <person name="Martin F."/>
            <person name="Kauserud H."/>
        </authorList>
    </citation>
    <scope>NUCLEOTIDE SEQUENCE</scope>
    <source>
        <strain evidence="2">CBHHK067</strain>
    </source>
</reference>
<sequence length="496" mass="55841">MPASRGNGRGAKRGRDKSDKEPPKRAKTEGGKREKPLADTTRVRFTTVAKYEPVGASAPKLFPDEAFCTCKCNFDLDVLKQRPKNRTAKRDKMQATVDAMKEHAGRATSCIVVDRKGRILIAYFSEREMTCRDEEGESEDEDEEPCVPAKPLKRKHQRKADAARKTLTMEEFLAKRAEFFLAKAKPISEFYNERVPAPGARVWHDGIPRAISKRAHQGTQDFAADRQPHLEERDVWHTIPDDSETSAVDPRLVELPASTITPRERATKGTRIDTHLRGGKKKKVSAFEKTPDESIWPQQLQHKVKLSFTTSKVTYPFALVVSERFHGVSPDYHARYLKAFNAGCYLPNDDPGPFIGRAIVWKLQVWAHLDGLEGGPVATTPEGAFRRGGLVFPDFAQFGQVLKFRYTPGDLCLSFARALYHGVEEWEPLPVDEKDILNKLIPGRISTVFFFPQSSLSTLEDKAAGWSRDTAGGLLPSFYCREMLNTGLFITYVQNE</sequence>
<gene>
    <name evidence="2" type="ORF">B0H17DRAFT_1123782</name>
</gene>
<organism evidence="2 3">
    <name type="scientific">Mycena rosella</name>
    <name type="common">Pink bonnet</name>
    <name type="synonym">Agaricus rosellus</name>
    <dbReference type="NCBI Taxonomy" id="1033263"/>
    <lineage>
        <taxon>Eukaryota</taxon>
        <taxon>Fungi</taxon>
        <taxon>Dikarya</taxon>
        <taxon>Basidiomycota</taxon>
        <taxon>Agaricomycotina</taxon>
        <taxon>Agaricomycetes</taxon>
        <taxon>Agaricomycetidae</taxon>
        <taxon>Agaricales</taxon>
        <taxon>Marasmiineae</taxon>
        <taxon>Mycenaceae</taxon>
        <taxon>Mycena</taxon>
    </lineage>
</organism>
<feature type="region of interest" description="Disordered" evidence="1">
    <location>
        <begin position="132"/>
        <end position="158"/>
    </location>
</feature>
<dbReference type="Proteomes" id="UP001221757">
    <property type="component" value="Unassembled WGS sequence"/>
</dbReference>
<feature type="compositionally biased region" description="Acidic residues" evidence="1">
    <location>
        <begin position="134"/>
        <end position="145"/>
    </location>
</feature>
<dbReference type="AlphaFoldDB" id="A0AAD7H2I1"/>